<keyword evidence="1" id="KW-1133">Transmembrane helix</keyword>
<dbReference type="PATRIC" id="fig|926562.3.peg.1826"/>
<keyword evidence="1" id="KW-0812">Transmembrane</keyword>
<dbReference type="AlphaFoldDB" id="G8R187"/>
<dbReference type="Pfam" id="PF11138">
    <property type="entry name" value="DUF2911"/>
    <property type="match status" value="1"/>
</dbReference>
<keyword evidence="1" id="KW-0472">Membrane</keyword>
<sequence>MGKFLKWSVISLALIAGVLVIAFNILRSNTKKHSPEQVVEFKQDDLELSVFYNRPYKNEREIFGVLVPYGEVWRTGANEPASFTTNKNITVDGKKLPAGSYTLWTIPNKNEWEVIWNDKDYGWGITLMEGKASRKAEYDVLNVLEPVKPTSKTIEQFTISFKKGSPILFVLEWDNTRIEVPIEE</sequence>
<dbReference type="KEGG" id="oho:Oweho_1822"/>
<evidence type="ECO:0000313" key="2">
    <source>
        <dbReference type="EMBL" id="AEV32802.1"/>
    </source>
</evidence>
<gene>
    <name evidence="2" type="ordered locus">Oweho_1822</name>
</gene>
<dbReference type="Proteomes" id="UP000005631">
    <property type="component" value="Chromosome"/>
</dbReference>
<evidence type="ECO:0000256" key="1">
    <source>
        <dbReference type="SAM" id="Phobius"/>
    </source>
</evidence>
<dbReference type="HOGENOM" id="CLU_107963_1_0_10"/>
<evidence type="ECO:0000313" key="3">
    <source>
        <dbReference type="Proteomes" id="UP000005631"/>
    </source>
</evidence>
<keyword evidence="3" id="KW-1185">Reference proteome</keyword>
<dbReference type="RefSeq" id="WP_014202158.1">
    <property type="nucleotide sequence ID" value="NC_016599.1"/>
</dbReference>
<feature type="transmembrane region" description="Helical" evidence="1">
    <location>
        <begin position="6"/>
        <end position="26"/>
    </location>
</feature>
<protein>
    <recommendedName>
        <fullName evidence="4">DUF2911 domain-containing protein</fullName>
    </recommendedName>
</protein>
<reference evidence="2 3" key="1">
    <citation type="journal article" date="2012" name="Stand. Genomic Sci.">
        <title>Genome sequence of the orange-pigmented seawater bacterium Owenweeksia hongkongensis type strain (UST20020801(T)).</title>
        <authorList>
            <person name="Riedel T."/>
            <person name="Held B."/>
            <person name="Nolan M."/>
            <person name="Lucas S."/>
            <person name="Lapidus A."/>
            <person name="Tice H."/>
            <person name="Del Rio T.G."/>
            <person name="Cheng J.F."/>
            <person name="Han C."/>
            <person name="Tapia R."/>
            <person name="Goodwin L.A."/>
            <person name="Pitluck S."/>
            <person name="Liolios K."/>
            <person name="Mavromatis K."/>
            <person name="Pagani I."/>
            <person name="Ivanova N."/>
            <person name="Mikhailova N."/>
            <person name="Pati A."/>
            <person name="Chen A."/>
            <person name="Palaniappan K."/>
            <person name="Rohde M."/>
            <person name="Tindall B.J."/>
            <person name="Detter J.C."/>
            <person name="Goker M."/>
            <person name="Woyke T."/>
            <person name="Bristow J."/>
            <person name="Eisen J.A."/>
            <person name="Markowitz V."/>
            <person name="Hugenholtz P."/>
            <person name="Klenk H.P."/>
            <person name="Kyrpides N.C."/>
        </authorList>
    </citation>
    <scope>NUCLEOTIDE SEQUENCE</scope>
    <source>
        <strain evidence="3">DSM 17368 / JCM 12287 / NRRL B-23963</strain>
    </source>
</reference>
<proteinExistence type="predicted"/>
<dbReference type="STRING" id="926562.Oweho_1822"/>
<name>G8R187_OWEHD</name>
<dbReference type="EMBL" id="CP003156">
    <property type="protein sequence ID" value="AEV32802.1"/>
    <property type="molecule type" value="Genomic_DNA"/>
</dbReference>
<accession>G8R187</accession>
<organism evidence="2 3">
    <name type="scientific">Owenweeksia hongkongensis (strain DSM 17368 / CIP 108786 / JCM 12287 / NRRL B-23963 / UST20020801)</name>
    <dbReference type="NCBI Taxonomy" id="926562"/>
    <lineage>
        <taxon>Bacteria</taxon>
        <taxon>Pseudomonadati</taxon>
        <taxon>Bacteroidota</taxon>
        <taxon>Flavobacteriia</taxon>
        <taxon>Flavobacteriales</taxon>
        <taxon>Owenweeksiaceae</taxon>
        <taxon>Owenweeksia</taxon>
    </lineage>
</organism>
<dbReference type="OrthoDB" id="187854at2"/>
<dbReference type="eggNOG" id="COG0457">
    <property type="taxonomic scope" value="Bacteria"/>
</dbReference>
<evidence type="ECO:0008006" key="4">
    <source>
        <dbReference type="Google" id="ProtNLM"/>
    </source>
</evidence>
<dbReference type="InterPro" id="IPR021314">
    <property type="entry name" value="DUF2911"/>
</dbReference>